<dbReference type="InterPro" id="IPR019533">
    <property type="entry name" value="Peptidase_S26"/>
</dbReference>
<reference evidence="16 17" key="1">
    <citation type="journal article" date="2014" name="Appl. Environ. Microbiol.">
        <title>Genomic features of a bumble bee symbiont reflect its host environment.</title>
        <authorList>
            <person name="Martinson V.G."/>
            <person name="Magoc T."/>
            <person name="Koch H."/>
            <person name="Salzberg S.L."/>
            <person name="Moran N.A."/>
        </authorList>
    </citation>
    <scope>NUCLEOTIDE SEQUENCE [LARGE SCALE GENOMIC DNA]</scope>
    <source>
        <strain evidence="16 17">Bimp</strain>
    </source>
</reference>
<dbReference type="AlphaFoldDB" id="A0AB94IEW8"/>
<keyword evidence="9 13" id="KW-0378">Hydrolase</keyword>
<evidence type="ECO:0000256" key="6">
    <source>
        <dbReference type="ARBA" id="ARBA00022475"/>
    </source>
</evidence>
<dbReference type="CDD" id="cd06530">
    <property type="entry name" value="S26_SPase_I"/>
    <property type="match status" value="1"/>
</dbReference>
<dbReference type="Gene3D" id="2.10.109.10">
    <property type="entry name" value="Umud Fragment, subunit A"/>
    <property type="match status" value="1"/>
</dbReference>
<dbReference type="GO" id="GO:0006465">
    <property type="term" value="P:signal peptide processing"/>
    <property type="evidence" value="ECO:0007669"/>
    <property type="project" value="InterPro"/>
</dbReference>
<keyword evidence="17" id="KW-1185">Reference proteome</keyword>
<accession>A0AB94IEW8</accession>
<dbReference type="PRINTS" id="PR00727">
    <property type="entry name" value="LEADERPTASE"/>
</dbReference>
<dbReference type="SUPFAM" id="SSF51306">
    <property type="entry name" value="LexA/Signal peptidase"/>
    <property type="match status" value="1"/>
</dbReference>
<evidence type="ECO:0000256" key="5">
    <source>
        <dbReference type="ARBA" id="ARBA00019232"/>
    </source>
</evidence>
<name>A0AB94IEW8_9GAMM</name>
<organism evidence="16 17">
    <name type="scientific">Candidatus Schmidhempelia bombi str. Bimp</name>
    <dbReference type="NCBI Taxonomy" id="1387197"/>
    <lineage>
        <taxon>Bacteria</taxon>
        <taxon>Pseudomonadati</taxon>
        <taxon>Pseudomonadota</taxon>
        <taxon>Gammaproteobacteria</taxon>
        <taxon>Orbales</taxon>
        <taxon>Orbaceae</taxon>
        <taxon>Candidatus Schmidhempelia</taxon>
    </lineage>
</organism>
<keyword evidence="11 13" id="KW-0472">Membrane</keyword>
<dbReference type="InterPro" id="IPR019756">
    <property type="entry name" value="Pept_S26A_signal_pept_1_Ser-AS"/>
</dbReference>
<dbReference type="InterPro" id="IPR019758">
    <property type="entry name" value="Pept_S26A_signal_pept_1_CS"/>
</dbReference>
<evidence type="ECO:0000256" key="8">
    <source>
        <dbReference type="ARBA" id="ARBA00022692"/>
    </source>
</evidence>
<dbReference type="RefSeq" id="WP_024495353.1">
    <property type="nucleotide sequence ID" value="NZ_AWGA01000011.1"/>
</dbReference>
<comment type="catalytic activity">
    <reaction evidence="1 13">
        <text>Cleavage of hydrophobic, N-terminal signal or leader sequences from secreted and periplasmic proteins.</text>
        <dbReference type="EC" id="3.4.21.89"/>
    </reaction>
</comment>
<evidence type="ECO:0000256" key="3">
    <source>
        <dbReference type="ARBA" id="ARBA00009370"/>
    </source>
</evidence>
<feature type="domain" description="Peptidase S26" evidence="15">
    <location>
        <begin position="61"/>
        <end position="308"/>
    </location>
</feature>
<dbReference type="EMBL" id="AWGA01000011">
    <property type="protein sequence ID" value="TEA28056.1"/>
    <property type="molecule type" value="Genomic_DNA"/>
</dbReference>
<dbReference type="PANTHER" id="PTHR43390:SF1">
    <property type="entry name" value="CHLOROPLAST PROCESSING PEPTIDASE"/>
    <property type="match status" value="1"/>
</dbReference>
<feature type="transmembrane region" description="Helical" evidence="13">
    <location>
        <begin position="59"/>
        <end position="81"/>
    </location>
</feature>
<dbReference type="PROSITE" id="PS00761">
    <property type="entry name" value="SPASE_I_3"/>
    <property type="match status" value="1"/>
</dbReference>
<comment type="subcellular location">
    <subcellularLocation>
        <location evidence="2">Cell membrane</location>
        <topology evidence="2">Multi-pass membrane protein</topology>
    </subcellularLocation>
    <subcellularLocation>
        <location evidence="14">Membrane</location>
        <topology evidence="14">Multi-pass membrane protein</topology>
    </subcellularLocation>
</comment>
<evidence type="ECO:0000256" key="2">
    <source>
        <dbReference type="ARBA" id="ARBA00004651"/>
    </source>
</evidence>
<keyword evidence="10 13" id="KW-1133">Transmembrane helix</keyword>
<gene>
    <name evidence="16" type="primary">lepB</name>
    <name evidence="16" type="ORF">O970_01140</name>
</gene>
<evidence type="ECO:0000259" key="15">
    <source>
        <dbReference type="Pfam" id="PF10502"/>
    </source>
</evidence>
<evidence type="ECO:0000256" key="11">
    <source>
        <dbReference type="ARBA" id="ARBA00023136"/>
    </source>
</evidence>
<proteinExistence type="inferred from homology"/>
<dbReference type="InterPro" id="IPR019766">
    <property type="entry name" value="Sign_pep_all-beta_subdom"/>
</dbReference>
<keyword evidence="8 13" id="KW-0812">Transmembrane</keyword>
<keyword evidence="7 13" id="KW-0645">Protease</keyword>
<keyword evidence="6" id="KW-1003">Cell membrane</keyword>
<feature type="active site" evidence="12">
    <location>
        <position position="146"/>
    </location>
</feature>
<dbReference type="GO" id="GO:0004252">
    <property type="term" value="F:serine-type endopeptidase activity"/>
    <property type="evidence" value="ECO:0007669"/>
    <property type="project" value="InterPro"/>
</dbReference>
<evidence type="ECO:0000313" key="16">
    <source>
        <dbReference type="EMBL" id="TEA28056.1"/>
    </source>
</evidence>
<evidence type="ECO:0000256" key="7">
    <source>
        <dbReference type="ARBA" id="ARBA00022670"/>
    </source>
</evidence>
<dbReference type="Proteomes" id="UP000506160">
    <property type="component" value="Unassembled WGS sequence"/>
</dbReference>
<dbReference type="PROSITE" id="PS00501">
    <property type="entry name" value="SPASE_I_1"/>
    <property type="match status" value="1"/>
</dbReference>
<dbReference type="GO" id="GO:0005886">
    <property type="term" value="C:plasma membrane"/>
    <property type="evidence" value="ECO:0007669"/>
    <property type="project" value="UniProtKB-SubCell"/>
</dbReference>
<evidence type="ECO:0000256" key="10">
    <source>
        <dbReference type="ARBA" id="ARBA00022989"/>
    </source>
</evidence>
<comment type="similarity">
    <text evidence="3 14">Belongs to the peptidase S26 family.</text>
</comment>
<dbReference type="PROSITE" id="PS00760">
    <property type="entry name" value="SPASE_I_2"/>
    <property type="match status" value="1"/>
</dbReference>
<dbReference type="Gene3D" id="2.170.230.10">
    <property type="match status" value="1"/>
</dbReference>
<dbReference type="EC" id="3.4.21.89" evidence="4 13"/>
<evidence type="ECO:0000256" key="4">
    <source>
        <dbReference type="ARBA" id="ARBA00013208"/>
    </source>
</evidence>
<comment type="caution">
    <text evidence="14">Lacks conserved residue(s) required for the propagation of feature annotation.</text>
</comment>
<evidence type="ECO:0000256" key="14">
    <source>
        <dbReference type="RuleBase" id="RU362042"/>
    </source>
</evidence>
<evidence type="ECO:0000256" key="13">
    <source>
        <dbReference type="RuleBase" id="RU003993"/>
    </source>
</evidence>
<dbReference type="InterPro" id="IPR000223">
    <property type="entry name" value="Pept_S26A_signal_pept_1"/>
</dbReference>
<dbReference type="NCBIfam" id="TIGR02227">
    <property type="entry name" value="sigpep_I_bact"/>
    <property type="match status" value="2"/>
</dbReference>
<evidence type="ECO:0000256" key="12">
    <source>
        <dbReference type="PIRSR" id="PIRSR600223-1"/>
    </source>
</evidence>
<feature type="active site" evidence="12">
    <location>
        <position position="91"/>
    </location>
</feature>
<dbReference type="InterPro" id="IPR019757">
    <property type="entry name" value="Pept_S26A_signal_pept_1_Lys-AS"/>
</dbReference>
<evidence type="ECO:0000256" key="9">
    <source>
        <dbReference type="ARBA" id="ARBA00022801"/>
    </source>
</evidence>
<dbReference type="InterPro" id="IPR036286">
    <property type="entry name" value="LexA/Signal_pep-like_sf"/>
</dbReference>
<sequence>MAGMFAILLTSAVFLTGILWVLDKLVWAPARLRKVEALRQQTDGKIDGNVLAEVAKPKAWIEALTSLFPVLFVVFFVRSFIYEPFQIPSGSMMPTLLVGDFIVVEKYAYGLKNPITNSTIIPISKPARGDVVVFKYPKNTRLDFIKRVVGLPGDKIIYSSQAKTLTIYPACKDEPSKCKTEQLTAIDLHYSPIRTSEWKQVFTRDKSGFYTQQQYQEKKAEFGPDAEVFDINTREEILGNEKHNILTLPMTLYTGEDFYKQKDQPAGQWVVPEGYYFVMGDNRDNSEDSRFWGFVPEKNIVGRAVAIWLSFEKQPNEWPTGIRFSHIGRID</sequence>
<protein>
    <recommendedName>
        <fullName evidence="5 13">Signal peptidase I</fullName>
        <ecNumber evidence="4 13">3.4.21.89</ecNumber>
    </recommendedName>
</protein>
<dbReference type="PANTHER" id="PTHR43390">
    <property type="entry name" value="SIGNAL PEPTIDASE I"/>
    <property type="match status" value="1"/>
</dbReference>
<evidence type="ECO:0000256" key="1">
    <source>
        <dbReference type="ARBA" id="ARBA00000677"/>
    </source>
</evidence>
<evidence type="ECO:0000313" key="17">
    <source>
        <dbReference type="Proteomes" id="UP000506160"/>
    </source>
</evidence>
<dbReference type="Pfam" id="PF10502">
    <property type="entry name" value="Peptidase_S26"/>
    <property type="match status" value="1"/>
</dbReference>
<comment type="caution">
    <text evidence="16">The sequence shown here is derived from an EMBL/GenBank/DDBJ whole genome shotgun (WGS) entry which is preliminary data.</text>
</comment>
<dbReference type="GO" id="GO:0009003">
    <property type="term" value="F:signal peptidase activity"/>
    <property type="evidence" value="ECO:0007669"/>
    <property type="project" value="UniProtKB-EC"/>
</dbReference>
<dbReference type="NCBIfam" id="NF008114">
    <property type="entry name" value="PRK10861.1"/>
    <property type="match status" value="1"/>
</dbReference>